<dbReference type="Pfam" id="PF03908">
    <property type="entry name" value="Sec20"/>
    <property type="match status" value="1"/>
</dbReference>
<keyword evidence="6 10" id="KW-1133">Transmembrane helix</keyword>
<keyword evidence="3 10" id="KW-0812">Transmembrane</keyword>
<feature type="domain" description="Sec20 C-terminal" evidence="11">
    <location>
        <begin position="149"/>
        <end position="238"/>
    </location>
</feature>
<accession>A0A8T2SVK4</accession>
<keyword evidence="7" id="KW-0175">Coiled coil</keyword>
<gene>
    <name evidence="12" type="ORF">KP509_17G077200</name>
</gene>
<evidence type="ECO:0000256" key="4">
    <source>
        <dbReference type="ARBA" id="ARBA00022824"/>
    </source>
</evidence>
<evidence type="ECO:0000256" key="5">
    <source>
        <dbReference type="ARBA" id="ARBA00022892"/>
    </source>
</evidence>
<dbReference type="AlphaFoldDB" id="A0A8T2SVK4"/>
<dbReference type="GO" id="GO:0031201">
    <property type="term" value="C:SNARE complex"/>
    <property type="evidence" value="ECO:0007669"/>
    <property type="project" value="TreeGrafter"/>
</dbReference>
<dbReference type="PANTHER" id="PTHR12825">
    <property type="entry name" value="BNIP1-RELATED"/>
    <property type="match status" value="1"/>
</dbReference>
<keyword evidence="8 10" id="KW-0472">Membrane</keyword>
<dbReference type="GO" id="GO:0005484">
    <property type="term" value="F:SNAP receptor activity"/>
    <property type="evidence" value="ECO:0007669"/>
    <property type="project" value="InterPro"/>
</dbReference>
<evidence type="ECO:0000313" key="12">
    <source>
        <dbReference type="EMBL" id="KAH7373832.1"/>
    </source>
</evidence>
<evidence type="ECO:0000313" key="13">
    <source>
        <dbReference type="Proteomes" id="UP000825935"/>
    </source>
</evidence>
<evidence type="ECO:0000256" key="3">
    <source>
        <dbReference type="ARBA" id="ARBA00022692"/>
    </source>
</evidence>
<keyword evidence="4" id="KW-0256">Endoplasmic reticulum</keyword>
<dbReference type="PANTHER" id="PTHR12825:SF0">
    <property type="entry name" value="VESICLE TRANSPORT PROTEIN SEC20"/>
    <property type="match status" value="1"/>
</dbReference>
<dbReference type="Proteomes" id="UP000825935">
    <property type="component" value="Chromosome 17"/>
</dbReference>
<reference evidence="12" key="1">
    <citation type="submission" date="2021-08" db="EMBL/GenBank/DDBJ databases">
        <title>WGS assembly of Ceratopteris richardii.</title>
        <authorList>
            <person name="Marchant D.B."/>
            <person name="Chen G."/>
            <person name="Jenkins J."/>
            <person name="Shu S."/>
            <person name="Leebens-Mack J."/>
            <person name="Grimwood J."/>
            <person name="Schmutz J."/>
            <person name="Soltis P."/>
            <person name="Soltis D."/>
            <person name="Chen Z.-H."/>
        </authorList>
    </citation>
    <scope>NUCLEOTIDE SEQUENCE</scope>
    <source>
        <strain evidence="12">Whitten #5841</strain>
        <tissue evidence="12">Leaf</tissue>
    </source>
</reference>
<evidence type="ECO:0000256" key="2">
    <source>
        <dbReference type="ARBA" id="ARBA00022448"/>
    </source>
</evidence>
<dbReference type="InterPro" id="IPR056173">
    <property type="entry name" value="Sec20_C"/>
</dbReference>
<comment type="similarity">
    <text evidence="9">Belongs to the SEC20 family.</text>
</comment>
<comment type="subcellular location">
    <subcellularLocation>
        <location evidence="1">Endoplasmic reticulum membrane</location>
        <topology evidence="1">Single-pass type IV membrane protein</topology>
    </subcellularLocation>
</comment>
<evidence type="ECO:0000256" key="9">
    <source>
        <dbReference type="ARBA" id="ARBA00037934"/>
    </source>
</evidence>
<protein>
    <recommendedName>
        <fullName evidence="11">Sec20 C-terminal domain-containing protein</fullName>
    </recommendedName>
</protein>
<dbReference type="EMBL" id="CM035422">
    <property type="protein sequence ID" value="KAH7373832.1"/>
    <property type="molecule type" value="Genomic_DNA"/>
</dbReference>
<name>A0A8T2SVK4_CERRI</name>
<evidence type="ECO:0000256" key="1">
    <source>
        <dbReference type="ARBA" id="ARBA00004163"/>
    </source>
</evidence>
<evidence type="ECO:0000256" key="10">
    <source>
        <dbReference type="SAM" id="Phobius"/>
    </source>
</evidence>
<dbReference type="OMA" id="TEVDTHR"/>
<feature type="transmembrane region" description="Helical" evidence="10">
    <location>
        <begin position="217"/>
        <end position="235"/>
    </location>
</feature>
<dbReference type="OrthoDB" id="46868at2759"/>
<evidence type="ECO:0000256" key="8">
    <source>
        <dbReference type="ARBA" id="ARBA00023136"/>
    </source>
</evidence>
<keyword evidence="13" id="KW-1185">Reference proteome</keyword>
<keyword evidence="5" id="KW-0931">ER-Golgi transport</keyword>
<dbReference type="GO" id="GO:0005789">
    <property type="term" value="C:endoplasmic reticulum membrane"/>
    <property type="evidence" value="ECO:0007669"/>
    <property type="project" value="UniProtKB-SubCell"/>
</dbReference>
<proteinExistence type="inferred from homology"/>
<evidence type="ECO:0000259" key="11">
    <source>
        <dbReference type="Pfam" id="PF03908"/>
    </source>
</evidence>
<sequence>MGDEDEELRAASADVQKGWKEAYDAAMKHAEALRGCGLEGGTADAGSLPRINALAQDCLTTLRSLQRRFDFLIQQFSSTEDKESSLKILEDWKTEYQILHTKLRESNLQAKINIQKAAKTERELLLGGGEESTKLRRNLETQAGMSAAAESVTESLRRTRQMMVQELERGSATLATLDESNTTLKKTDSEYKGQRYLLNTARGLLSVLKRHDVIDRIILAVGFLFFSAVVMFIFNERVGLLKIQRIASVSSGGPTKHLLTPIPSEEGKVIQSQTLQNIGERRDSTLFCEKGTEVCEHQHSHQIHPVSEVVEVDHSEL</sequence>
<dbReference type="InterPro" id="IPR005606">
    <property type="entry name" value="Sec20"/>
</dbReference>
<dbReference type="GO" id="GO:0006890">
    <property type="term" value="P:retrograde vesicle-mediated transport, Golgi to endoplasmic reticulum"/>
    <property type="evidence" value="ECO:0007669"/>
    <property type="project" value="InterPro"/>
</dbReference>
<evidence type="ECO:0000256" key="6">
    <source>
        <dbReference type="ARBA" id="ARBA00022989"/>
    </source>
</evidence>
<evidence type="ECO:0000256" key="7">
    <source>
        <dbReference type="ARBA" id="ARBA00023054"/>
    </source>
</evidence>
<comment type="caution">
    <text evidence="12">The sequence shown here is derived from an EMBL/GenBank/DDBJ whole genome shotgun (WGS) entry which is preliminary data.</text>
</comment>
<organism evidence="12 13">
    <name type="scientific">Ceratopteris richardii</name>
    <name type="common">Triangle waterfern</name>
    <dbReference type="NCBI Taxonomy" id="49495"/>
    <lineage>
        <taxon>Eukaryota</taxon>
        <taxon>Viridiplantae</taxon>
        <taxon>Streptophyta</taxon>
        <taxon>Embryophyta</taxon>
        <taxon>Tracheophyta</taxon>
        <taxon>Polypodiopsida</taxon>
        <taxon>Polypodiidae</taxon>
        <taxon>Polypodiales</taxon>
        <taxon>Pteridineae</taxon>
        <taxon>Pteridaceae</taxon>
        <taxon>Parkerioideae</taxon>
        <taxon>Ceratopteris</taxon>
    </lineage>
</organism>
<keyword evidence="2" id="KW-0813">Transport</keyword>